<dbReference type="EMBL" id="PFWF01000074">
    <property type="protein sequence ID" value="PJA64358.1"/>
    <property type="molecule type" value="Genomic_DNA"/>
</dbReference>
<proteinExistence type="predicted"/>
<reference evidence="2" key="1">
    <citation type="submission" date="2017-09" db="EMBL/GenBank/DDBJ databases">
        <title>Depth-based differentiation of microbial function through sediment-hosted aquifers and enrichment of novel symbionts in the deep terrestrial subsurface.</title>
        <authorList>
            <person name="Probst A.J."/>
            <person name="Ladd B."/>
            <person name="Jarett J.K."/>
            <person name="Geller-Mcgrath D.E."/>
            <person name="Sieber C.M.K."/>
            <person name="Emerson J.B."/>
            <person name="Anantharaman K."/>
            <person name="Thomas B.C."/>
            <person name="Malmstrom R."/>
            <person name="Stieglmeier M."/>
            <person name="Klingl A."/>
            <person name="Woyke T."/>
            <person name="Ryan C.M."/>
            <person name="Banfield J.F."/>
        </authorList>
    </citation>
    <scope>NUCLEOTIDE SEQUENCE [LARGE SCALE GENOMIC DNA]</scope>
</reference>
<gene>
    <name evidence="1" type="ORF">CO159_03485</name>
</gene>
<protein>
    <recommendedName>
        <fullName evidence="3">GxxExxY protein</fullName>
    </recommendedName>
</protein>
<evidence type="ECO:0008006" key="3">
    <source>
        <dbReference type="Google" id="ProtNLM"/>
    </source>
</evidence>
<comment type="caution">
    <text evidence="1">The sequence shown here is derived from an EMBL/GenBank/DDBJ whole genome shotgun (WGS) entry which is preliminary data.</text>
</comment>
<organism evidence="1 2">
    <name type="scientific">Candidatus Portnoybacteria bacterium CG_4_9_14_3_um_filter_40_10</name>
    <dbReference type="NCBI Taxonomy" id="1974804"/>
    <lineage>
        <taxon>Bacteria</taxon>
        <taxon>Candidatus Portnoyibacteriota</taxon>
    </lineage>
</organism>
<evidence type="ECO:0000313" key="2">
    <source>
        <dbReference type="Proteomes" id="UP000230434"/>
    </source>
</evidence>
<dbReference type="Pfam" id="PF13366">
    <property type="entry name" value="PDDEXK_3"/>
    <property type="match status" value="1"/>
</dbReference>
<accession>A0A2M7YMZ3</accession>
<sequence>MNYKNKPIGIYYFDFLIDDKIVLEIKVRDYFSKKDITQLYSYLKAKNLKLGIIAHFTKTGVKFKRVANIK</sequence>
<dbReference type="InterPro" id="IPR026350">
    <property type="entry name" value="GxxExxY"/>
</dbReference>
<evidence type="ECO:0000313" key="1">
    <source>
        <dbReference type="EMBL" id="PJA64358.1"/>
    </source>
</evidence>
<name>A0A2M7YMZ3_9BACT</name>
<dbReference type="Proteomes" id="UP000230434">
    <property type="component" value="Unassembled WGS sequence"/>
</dbReference>
<dbReference type="AlphaFoldDB" id="A0A2M7YMZ3"/>
<dbReference type="NCBIfam" id="TIGR04256">
    <property type="entry name" value="GxxExxY"/>
    <property type="match status" value="1"/>
</dbReference>